<proteinExistence type="predicted"/>
<gene>
    <name evidence="1" type="ORF">FHS25_006973</name>
</gene>
<protein>
    <submittedName>
        <fullName evidence="1">Uncharacterized protein</fullName>
    </submittedName>
</protein>
<sequence>MKQSYGGEAVSGKGKHAPLSTFRILPIGFDWRCGRWGRDLFLESWSTAYPQRCEKLPVRKDLESFSDSASPRDSDEIGKSFRCSFAGARQMASAVDGF</sequence>
<dbReference type="Proteomes" id="UP000542811">
    <property type="component" value="Unassembled WGS sequence"/>
</dbReference>
<evidence type="ECO:0000313" key="2">
    <source>
        <dbReference type="Proteomes" id="UP000542811"/>
    </source>
</evidence>
<evidence type="ECO:0000313" key="1">
    <source>
        <dbReference type="EMBL" id="MBB3166456.1"/>
    </source>
</evidence>
<name>A0ABR6GKT3_9HYPH</name>
<organism evidence="1 2">
    <name type="scientific">Rhizobium laguerreae</name>
    <dbReference type="NCBI Taxonomy" id="1076926"/>
    <lineage>
        <taxon>Bacteria</taxon>
        <taxon>Pseudomonadati</taxon>
        <taxon>Pseudomonadota</taxon>
        <taxon>Alphaproteobacteria</taxon>
        <taxon>Hyphomicrobiales</taxon>
        <taxon>Rhizobiaceae</taxon>
        <taxon>Rhizobium/Agrobacterium group</taxon>
        <taxon>Rhizobium</taxon>
    </lineage>
</organism>
<comment type="caution">
    <text evidence="1">The sequence shown here is derived from an EMBL/GenBank/DDBJ whole genome shotgun (WGS) entry which is preliminary data.</text>
</comment>
<keyword evidence="2" id="KW-1185">Reference proteome</keyword>
<dbReference type="EMBL" id="JACHXX010000017">
    <property type="protein sequence ID" value="MBB3166456.1"/>
    <property type="molecule type" value="Genomic_DNA"/>
</dbReference>
<accession>A0ABR6GKT3</accession>
<reference evidence="1 2" key="1">
    <citation type="submission" date="2020-08" db="EMBL/GenBank/DDBJ databases">
        <title>Genomic Encyclopedia of Type Strains, Phase III (KMG-III): the genomes of soil and plant-associated and newly described type strains.</title>
        <authorList>
            <person name="Whitman W."/>
        </authorList>
    </citation>
    <scope>NUCLEOTIDE SEQUENCE [LARGE SCALE GENOMIC DNA]</scope>
    <source>
        <strain evidence="1 2">CECT 8280</strain>
    </source>
</reference>
<dbReference type="RefSeq" id="WP_158081404.1">
    <property type="nucleotide sequence ID" value="NZ_JABEQX010000006.1"/>
</dbReference>